<sequence length="71" mass="8020">MKSSLGIIFPSVFAIGTLIPLLSIVILLYFNKQNKTIDTKQIRKLQKVIRISGGTILILLGIIDTFIYWLN</sequence>
<keyword evidence="1" id="KW-0472">Membrane</keyword>
<gene>
    <name evidence="2" type="ORF">bsdtb5_08590</name>
</gene>
<keyword evidence="3" id="KW-1185">Reference proteome</keyword>
<protein>
    <submittedName>
        <fullName evidence="2">Uncharacterized protein</fullName>
    </submittedName>
</protein>
<feature type="transmembrane region" description="Helical" evidence="1">
    <location>
        <begin position="6"/>
        <end position="30"/>
    </location>
</feature>
<evidence type="ECO:0000313" key="3">
    <source>
        <dbReference type="Proteomes" id="UP000595897"/>
    </source>
</evidence>
<dbReference type="Proteomes" id="UP000595897">
    <property type="component" value="Chromosome"/>
</dbReference>
<keyword evidence="1" id="KW-0812">Transmembrane</keyword>
<name>A0A7R7EIY2_9FIRM</name>
<dbReference type="AlphaFoldDB" id="A0A7R7EIY2"/>
<evidence type="ECO:0000313" key="2">
    <source>
        <dbReference type="EMBL" id="BCN29564.1"/>
    </source>
</evidence>
<organism evidence="2 3">
    <name type="scientific">Anaeromicropila herbilytica</name>
    <dbReference type="NCBI Taxonomy" id="2785025"/>
    <lineage>
        <taxon>Bacteria</taxon>
        <taxon>Bacillati</taxon>
        <taxon>Bacillota</taxon>
        <taxon>Clostridia</taxon>
        <taxon>Lachnospirales</taxon>
        <taxon>Lachnospiraceae</taxon>
        <taxon>Anaeromicropila</taxon>
    </lineage>
</organism>
<proteinExistence type="predicted"/>
<dbReference type="EMBL" id="AP024169">
    <property type="protein sequence ID" value="BCN29564.1"/>
    <property type="molecule type" value="Genomic_DNA"/>
</dbReference>
<reference evidence="2 3" key="1">
    <citation type="submission" date="2020-11" db="EMBL/GenBank/DDBJ databases">
        <title>Draft genome sequencing of a Lachnospiraceae strain isolated from anoxic soil subjected to BSD treatment.</title>
        <authorList>
            <person name="Uek A."/>
            <person name="Tonouchi A."/>
        </authorList>
    </citation>
    <scope>NUCLEOTIDE SEQUENCE [LARGE SCALE GENOMIC DNA]</scope>
    <source>
        <strain evidence="2 3">TB5</strain>
    </source>
</reference>
<accession>A0A7R7EIY2</accession>
<evidence type="ECO:0000256" key="1">
    <source>
        <dbReference type="SAM" id="Phobius"/>
    </source>
</evidence>
<dbReference type="KEGG" id="ahb:bsdtb5_08590"/>
<keyword evidence="1" id="KW-1133">Transmembrane helix</keyword>
<feature type="transmembrane region" description="Helical" evidence="1">
    <location>
        <begin position="51"/>
        <end position="70"/>
    </location>
</feature>